<reference evidence="7" key="1">
    <citation type="submission" date="2022-08" db="UniProtKB">
        <authorList>
            <consortium name="EnsemblMetazoa"/>
        </authorList>
    </citation>
    <scope>IDENTIFICATION</scope>
    <source>
        <strain evidence="7">05x7-T-G4-1.051#20</strain>
    </source>
</reference>
<dbReference type="InterPro" id="IPR004394">
    <property type="entry name" value="Iojap/RsfS/C7orf30"/>
</dbReference>
<dbReference type="Pfam" id="PF02410">
    <property type="entry name" value="RsfS"/>
    <property type="match status" value="1"/>
</dbReference>
<keyword evidence="8" id="KW-1185">Reference proteome</keyword>
<evidence type="ECO:0000256" key="2">
    <source>
        <dbReference type="ARBA" id="ARBA00010574"/>
    </source>
</evidence>
<dbReference type="AlphaFoldDB" id="A0A8W8KZU0"/>
<accession>A0A8W8KZU0</accession>
<comment type="similarity">
    <text evidence="2">Belongs to the Iojap/RsfS family.</text>
</comment>
<dbReference type="NCBIfam" id="TIGR00090">
    <property type="entry name" value="rsfS_iojap_ybeB"/>
    <property type="match status" value="1"/>
</dbReference>
<feature type="region of interest" description="Disordered" evidence="6">
    <location>
        <begin position="73"/>
        <end position="112"/>
    </location>
</feature>
<dbReference type="PANTHER" id="PTHR21043:SF0">
    <property type="entry name" value="MITOCHONDRIAL ASSEMBLY OF RIBOSOMAL LARGE SUBUNIT PROTEIN 1"/>
    <property type="match status" value="1"/>
</dbReference>
<evidence type="ECO:0000313" key="8">
    <source>
        <dbReference type="Proteomes" id="UP000005408"/>
    </source>
</evidence>
<dbReference type="GO" id="GO:0017148">
    <property type="term" value="P:negative regulation of translation"/>
    <property type="evidence" value="ECO:0007669"/>
    <property type="project" value="TreeGrafter"/>
</dbReference>
<dbReference type="EnsemblMetazoa" id="G25688.1">
    <property type="protein sequence ID" value="G25688.1:cds"/>
    <property type="gene ID" value="G25688"/>
</dbReference>
<comment type="function">
    <text evidence="4">Required for normal mitochondrial ribosome function and mitochondrial translation. May play a role in ribosome biogenesis by preventing premature association of the 28S and 39S ribosomal subunits. Interacts with mitochondrial ribosomal protein uL14m (MRPL14), probably blocking formation of intersubunit bridge B8, preventing association of the 28S and 39S ribosomal subunits. Addition to isolated mitochondrial ribosomal subunits partially inhibits translation, probably by interfering with the association of the 28S and 39S ribosomal subunits and the formation of functional ribosomes. May also participate in the assembly and/or regulation of the stability of the large subunit of the mitochondrial ribosome. May function as a ribosomal silencing factor.</text>
</comment>
<evidence type="ECO:0000256" key="6">
    <source>
        <dbReference type="SAM" id="MobiDB-lite"/>
    </source>
</evidence>
<dbReference type="HAMAP" id="MF_01477">
    <property type="entry name" value="Iojap_RsfS"/>
    <property type="match status" value="1"/>
</dbReference>
<dbReference type="Gene3D" id="3.30.460.10">
    <property type="entry name" value="Beta Polymerase, domain 2"/>
    <property type="match status" value="1"/>
</dbReference>
<dbReference type="OrthoDB" id="21330at2759"/>
<dbReference type="GO" id="GO:0090071">
    <property type="term" value="P:negative regulation of ribosome biogenesis"/>
    <property type="evidence" value="ECO:0007669"/>
    <property type="project" value="TreeGrafter"/>
</dbReference>
<name>A0A8W8KZU0_MAGGI</name>
<protein>
    <recommendedName>
        <fullName evidence="5">Mitochondrial assembly of ribosomal large subunit protein 1</fullName>
    </recommendedName>
</protein>
<evidence type="ECO:0000256" key="5">
    <source>
        <dbReference type="ARBA" id="ARBA00073331"/>
    </source>
</evidence>
<feature type="region of interest" description="Disordered" evidence="6">
    <location>
        <begin position="285"/>
        <end position="319"/>
    </location>
</feature>
<dbReference type="FunFam" id="3.30.460.10:FF:000018">
    <property type="entry name" value="Mitochondrial assembly of ribosomal large subunit 1"/>
    <property type="match status" value="1"/>
</dbReference>
<comment type="subcellular location">
    <subcellularLocation>
        <location evidence="1">Mitochondrion</location>
    </subcellularLocation>
</comment>
<dbReference type="SUPFAM" id="SSF81301">
    <property type="entry name" value="Nucleotidyltransferase"/>
    <property type="match status" value="1"/>
</dbReference>
<feature type="compositionally biased region" description="Low complexity" evidence="6">
    <location>
        <begin position="297"/>
        <end position="307"/>
    </location>
</feature>
<dbReference type="GO" id="GO:0005739">
    <property type="term" value="C:mitochondrion"/>
    <property type="evidence" value="ECO:0007669"/>
    <property type="project" value="UniProtKB-SubCell"/>
</dbReference>
<feature type="compositionally biased region" description="Polar residues" evidence="6">
    <location>
        <begin position="73"/>
        <end position="82"/>
    </location>
</feature>
<evidence type="ECO:0000256" key="4">
    <source>
        <dbReference type="ARBA" id="ARBA00053669"/>
    </source>
</evidence>
<dbReference type="Proteomes" id="UP000005408">
    <property type="component" value="Unassembled WGS sequence"/>
</dbReference>
<organism evidence="7 8">
    <name type="scientific">Magallana gigas</name>
    <name type="common">Pacific oyster</name>
    <name type="synonym">Crassostrea gigas</name>
    <dbReference type="NCBI Taxonomy" id="29159"/>
    <lineage>
        <taxon>Eukaryota</taxon>
        <taxon>Metazoa</taxon>
        <taxon>Spiralia</taxon>
        <taxon>Lophotrochozoa</taxon>
        <taxon>Mollusca</taxon>
        <taxon>Bivalvia</taxon>
        <taxon>Autobranchia</taxon>
        <taxon>Pteriomorphia</taxon>
        <taxon>Ostreida</taxon>
        <taxon>Ostreoidea</taxon>
        <taxon>Ostreidae</taxon>
        <taxon>Magallana</taxon>
    </lineage>
</organism>
<dbReference type="PANTHER" id="PTHR21043">
    <property type="entry name" value="IOJAP SUPERFAMILY ORTHOLOG"/>
    <property type="match status" value="1"/>
</dbReference>
<proteinExistence type="inferred from homology"/>
<evidence type="ECO:0000313" key="7">
    <source>
        <dbReference type="EnsemblMetazoa" id="G25688.1:cds"/>
    </source>
</evidence>
<dbReference type="OMA" id="CVINIPP"/>
<dbReference type="GO" id="GO:0043023">
    <property type="term" value="F:ribosomal large subunit binding"/>
    <property type="evidence" value="ECO:0007669"/>
    <property type="project" value="TreeGrafter"/>
</dbReference>
<dbReference type="InterPro" id="IPR043519">
    <property type="entry name" value="NT_sf"/>
</dbReference>
<sequence length="319" mass="36491">MQNIITKTSPFFCVWRKTILRKSYLDFSKCSCHLHSYRKIRRCIDKNQAQLNNEETSLTYSIIHTLQKQFNSAYSTSTTSNPPDKKGQNAKVNEFESSQEDTPDFASVESKQEGLLDEEIEDFYREDEVVEEEVSDWVPPISLTRGKTGVYELEELLTVLREENAQDICVINIPPEVNLTEHMVIVSAISLRHLRAIMSTVNNIYKQKKHNSDPFLLISGQDDPKSEWLAVDLGNAFLHVMMPQTRQRYDIEGLWLSGDALTDRDLEDEADFVGDFDWVKELQLNRGGAKSVKDSSSESPSAKPSSKTANTEEDIEWIK</sequence>
<keyword evidence="3" id="KW-0496">Mitochondrion</keyword>
<evidence type="ECO:0000256" key="1">
    <source>
        <dbReference type="ARBA" id="ARBA00004173"/>
    </source>
</evidence>
<evidence type="ECO:0000256" key="3">
    <source>
        <dbReference type="ARBA" id="ARBA00023128"/>
    </source>
</evidence>